<dbReference type="Proteomes" id="UP000037460">
    <property type="component" value="Unassembled WGS sequence"/>
</dbReference>
<comment type="caution">
    <text evidence="1">The sequence shown here is derived from an EMBL/GenBank/DDBJ whole genome shotgun (WGS) entry which is preliminary data.</text>
</comment>
<dbReference type="EMBL" id="JWZX01001982">
    <property type="protein sequence ID" value="KOO31594.1"/>
    <property type="molecule type" value="Genomic_DNA"/>
</dbReference>
<reference evidence="2" key="1">
    <citation type="journal article" date="2015" name="PLoS Genet.">
        <title>Genome Sequence and Transcriptome Analyses of Chrysochromulina tobin: Metabolic Tools for Enhanced Algal Fitness in the Prominent Order Prymnesiales (Haptophyceae).</title>
        <authorList>
            <person name="Hovde B.T."/>
            <person name="Deodato C.R."/>
            <person name="Hunsperger H.M."/>
            <person name="Ryken S.A."/>
            <person name="Yost W."/>
            <person name="Jha R.K."/>
            <person name="Patterson J."/>
            <person name="Monnat R.J. Jr."/>
            <person name="Barlow S.B."/>
            <person name="Starkenburg S.R."/>
            <person name="Cattolico R.A."/>
        </authorList>
    </citation>
    <scope>NUCLEOTIDE SEQUENCE</scope>
    <source>
        <strain evidence="2">CCMP291</strain>
    </source>
</reference>
<gene>
    <name evidence="1" type="ORF">Ctob_004333</name>
</gene>
<proteinExistence type="predicted"/>
<keyword evidence="2" id="KW-1185">Reference proteome</keyword>
<organism evidence="1 2">
    <name type="scientific">Chrysochromulina tobinii</name>
    <dbReference type="NCBI Taxonomy" id="1460289"/>
    <lineage>
        <taxon>Eukaryota</taxon>
        <taxon>Haptista</taxon>
        <taxon>Haptophyta</taxon>
        <taxon>Prymnesiophyceae</taxon>
        <taxon>Prymnesiales</taxon>
        <taxon>Chrysochromulinaceae</taxon>
        <taxon>Chrysochromulina</taxon>
    </lineage>
</organism>
<evidence type="ECO:0000313" key="2">
    <source>
        <dbReference type="Proteomes" id="UP000037460"/>
    </source>
</evidence>
<name>A0A0M0JYF2_9EUKA</name>
<protein>
    <submittedName>
        <fullName evidence="1">Uncharacterized protein</fullName>
    </submittedName>
</protein>
<accession>A0A0M0JYF2</accession>
<sequence>MPADPGNTYRSIEAYLKDLEVRQQLEKAPCAAVFMLGSEEVLSIRYGNHPWIVRVRCELPTRPLGPGGMEEPVRATYIGANSNEDTQRFAAFVEAMRTIDVFSCVHLKLAKPSARALAHLEESDIVCLGDGPHVLQTWRMLSLNEECVLERVKWRYYTGAVLIGLGTGCQFLGQRWWVGEPRHELESREAAKAGQPDPHAHQPIEARYWGEKATEIVPCLVAIDDAQAEALAELQGAGALCIVLPPKGSLIFNVDGCLEPCGALLCEYRYDWKAKEV</sequence>
<dbReference type="AlphaFoldDB" id="A0A0M0JYF2"/>
<evidence type="ECO:0000313" key="1">
    <source>
        <dbReference type="EMBL" id="KOO31594.1"/>
    </source>
</evidence>